<dbReference type="Gene3D" id="2.60.120.10">
    <property type="entry name" value="Jelly Rolls"/>
    <property type="match status" value="1"/>
</dbReference>
<evidence type="ECO:0000259" key="5">
    <source>
        <dbReference type="PROSITE" id="PS51063"/>
    </source>
</evidence>
<name>A0A1F7FCZ7_UNCRA</name>
<dbReference type="AlphaFoldDB" id="A0A1F7FCZ7"/>
<evidence type="ECO:0000256" key="2">
    <source>
        <dbReference type="ARBA" id="ARBA00023125"/>
    </source>
</evidence>
<dbReference type="Pfam" id="PF13545">
    <property type="entry name" value="HTH_Crp_2"/>
    <property type="match status" value="1"/>
</dbReference>
<dbReference type="InterPro" id="IPR012318">
    <property type="entry name" value="HTH_CRP"/>
</dbReference>
<keyword evidence="2" id="KW-0238">DNA-binding</keyword>
<gene>
    <name evidence="6" type="ORF">A2519_18460</name>
</gene>
<dbReference type="SUPFAM" id="SSF51206">
    <property type="entry name" value="cAMP-binding domain-like"/>
    <property type="match status" value="1"/>
</dbReference>
<accession>A0A1F7FCZ7</accession>
<feature type="domain" description="HTH crp-type" evidence="5">
    <location>
        <begin position="150"/>
        <end position="223"/>
    </location>
</feature>
<evidence type="ECO:0008006" key="8">
    <source>
        <dbReference type="Google" id="ProtNLM"/>
    </source>
</evidence>
<dbReference type="CDD" id="cd00038">
    <property type="entry name" value="CAP_ED"/>
    <property type="match status" value="1"/>
</dbReference>
<evidence type="ECO:0000259" key="4">
    <source>
        <dbReference type="PROSITE" id="PS50042"/>
    </source>
</evidence>
<sequence>MNPMDKVKLLSRVPLFRALHEKDIKRLADVVILRKYDKNQAILREDDKHTSSMFIIVTGKIKVMITSYEGKEAILDIMEPGDYFGEMSIIDGEPRSASVYAVEHTELLILRREDLLVQIERNPKLALSMLIEFSRRLRIADRRISSLALLGVYGRIANLIIDLANKKGEAVGKIIVVKDRPTHQEIADMTGTTRETVSRVLNKLQRSGSLLVERDKLIVLHKEELENVE</sequence>
<dbReference type="PROSITE" id="PS50042">
    <property type="entry name" value="CNMP_BINDING_3"/>
    <property type="match status" value="1"/>
</dbReference>
<dbReference type="InterPro" id="IPR050397">
    <property type="entry name" value="Env_Response_Regulators"/>
</dbReference>
<evidence type="ECO:0000313" key="7">
    <source>
        <dbReference type="Proteomes" id="UP000179243"/>
    </source>
</evidence>
<dbReference type="InterPro" id="IPR036388">
    <property type="entry name" value="WH-like_DNA-bd_sf"/>
</dbReference>
<dbReference type="SUPFAM" id="SSF46785">
    <property type="entry name" value="Winged helix' DNA-binding domain"/>
    <property type="match status" value="1"/>
</dbReference>
<reference evidence="6 7" key="1">
    <citation type="journal article" date="2016" name="Nat. Commun.">
        <title>Thousands of microbial genomes shed light on interconnected biogeochemical processes in an aquifer system.</title>
        <authorList>
            <person name="Anantharaman K."/>
            <person name="Brown C.T."/>
            <person name="Hug L.A."/>
            <person name="Sharon I."/>
            <person name="Castelle C.J."/>
            <person name="Probst A.J."/>
            <person name="Thomas B.C."/>
            <person name="Singh A."/>
            <person name="Wilkins M.J."/>
            <person name="Karaoz U."/>
            <person name="Brodie E.L."/>
            <person name="Williams K.H."/>
            <person name="Hubbard S.S."/>
            <person name="Banfield J.F."/>
        </authorList>
    </citation>
    <scope>NUCLEOTIDE SEQUENCE [LARGE SCALE GENOMIC DNA]</scope>
</reference>
<dbReference type="PRINTS" id="PR00034">
    <property type="entry name" value="HTHCRP"/>
</dbReference>
<dbReference type="PANTHER" id="PTHR24567">
    <property type="entry name" value="CRP FAMILY TRANSCRIPTIONAL REGULATORY PROTEIN"/>
    <property type="match status" value="1"/>
</dbReference>
<dbReference type="Pfam" id="PF00027">
    <property type="entry name" value="cNMP_binding"/>
    <property type="match status" value="1"/>
</dbReference>
<evidence type="ECO:0000256" key="3">
    <source>
        <dbReference type="ARBA" id="ARBA00023163"/>
    </source>
</evidence>
<dbReference type="Proteomes" id="UP000179243">
    <property type="component" value="Unassembled WGS sequence"/>
</dbReference>
<organism evidence="6 7">
    <name type="scientific">Candidatus Raymondbacteria bacterium RIFOXYD12_FULL_49_13</name>
    <dbReference type="NCBI Taxonomy" id="1817890"/>
    <lineage>
        <taxon>Bacteria</taxon>
        <taxon>Raymondiibacteriota</taxon>
    </lineage>
</organism>
<dbReference type="GO" id="GO:0005829">
    <property type="term" value="C:cytosol"/>
    <property type="evidence" value="ECO:0007669"/>
    <property type="project" value="TreeGrafter"/>
</dbReference>
<dbReference type="InterPro" id="IPR018490">
    <property type="entry name" value="cNMP-bd_dom_sf"/>
</dbReference>
<dbReference type="Gene3D" id="1.10.10.10">
    <property type="entry name" value="Winged helix-like DNA-binding domain superfamily/Winged helix DNA-binding domain"/>
    <property type="match status" value="1"/>
</dbReference>
<dbReference type="PROSITE" id="PS51063">
    <property type="entry name" value="HTH_CRP_2"/>
    <property type="match status" value="1"/>
</dbReference>
<dbReference type="InterPro" id="IPR000595">
    <property type="entry name" value="cNMP-bd_dom"/>
</dbReference>
<dbReference type="GO" id="GO:0003700">
    <property type="term" value="F:DNA-binding transcription factor activity"/>
    <property type="evidence" value="ECO:0007669"/>
    <property type="project" value="TreeGrafter"/>
</dbReference>
<evidence type="ECO:0000256" key="1">
    <source>
        <dbReference type="ARBA" id="ARBA00023015"/>
    </source>
</evidence>
<dbReference type="PANTHER" id="PTHR24567:SF74">
    <property type="entry name" value="HTH-TYPE TRANSCRIPTIONAL REGULATOR ARCR"/>
    <property type="match status" value="1"/>
</dbReference>
<dbReference type="SMART" id="SM00100">
    <property type="entry name" value="cNMP"/>
    <property type="match status" value="1"/>
</dbReference>
<feature type="domain" description="Cyclic nucleotide-binding" evidence="4">
    <location>
        <begin position="15"/>
        <end position="136"/>
    </location>
</feature>
<dbReference type="InterPro" id="IPR036390">
    <property type="entry name" value="WH_DNA-bd_sf"/>
</dbReference>
<proteinExistence type="predicted"/>
<dbReference type="SMART" id="SM00419">
    <property type="entry name" value="HTH_CRP"/>
    <property type="match status" value="1"/>
</dbReference>
<keyword evidence="1" id="KW-0805">Transcription regulation</keyword>
<evidence type="ECO:0000313" key="6">
    <source>
        <dbReference type="EMBL" id="OGK04392.1"/>
    </source>
</evidence>
<dbReference type="InterPro" id="IPR014710">
    <property type="entry name" value="RmlC-like_jellyroll"/>
</dbReference>
<dbReference type="PROSITE" id="PS00889">
    <property type="entry name" value="CNMP_BINDING_2"/>
    <property type="match status" value="1"/>
</dbReference>
<dbReference type="InterPro" id="IPR018488">
    <property type="entry name" value="cNMP-bd_CS"/>
</dbReference>
<comment type="caution">
    <text evidence="6">The sequence shown here is derived from an EMBL/GenBank/DDBJ whole genome shotgun (WGS) entry which is preliminary data.</text>
</comment>
<protein>
    <recommendedName>
        <fullName evidence="8">Crp/Fnr family transcriptional regulator</fullName>
    </recommendedName>
</protein>
<keyword evidence="3" id="KW-0804">Transcription</keyword>
<dbReference type="GO" id="GO:0003677">
    <property type="term" value="F:DNA binding"/>
    <property type="evidence" value="ECO:0007669"/>
    <property type="project" value="UniProtKB-KW"/>
</dbReference>
<dbReference type="EMBL" id="MFYX01000073">
    <property type="protein sequence ID" value="OGK04392.1"/>
    <property type="molecule type" value="Genomic_DNA"/>
</dbReference>